<dbReference type="CDD" id="cd00067">
    <property type="entry name" value="GAL4"/>
    <property type="match status" value="1"/>
</dbReference>
<dbReference type="InterPro" id="IPR053187">
    <property type="entry name" value="Notoamide_regulator"/>
</dbReference>
<dbReference type="PANTHER" id="PTHR47256:SF3">
    <property type="entry name" value="ZN(II)2CYS6 TRANSCRIPTION FACTOR (EUROFUNG)"/>
    <property type="match status" value="1"/>
</dbReference>
<dbReference type="Gene3D" id="4.10.240.10">
    <property type="entry name" value="Zn(2)-C6 fungal-type DNA-binding domain"/>
    <property type="match status" value="1"/>
</dbReference>
<organism evidence="6 7">
    <name type="scientific">Ascochyta lentis</name>
    <dbReference type="NCBI Taxonomy" id="205686"/>
    <lineage>
        <taxon>Eukaryota</taxon>
        <taxon>Fungi</taxon>
        <taxon>Dikarya</taxon>
        <taxon>Ascomycota</taxon>
        <taxon>Pezizomycotina</taxon>
        <taxon>Dothideomycetes</taxon>
        <taxon>Pleosporomycetidae</taxon>
        <taxon>Pleosporales</taxon>
        <taxon>Pleosporineae</taxon>
        <taxon>Didymellaceae</taxon>
        <taxon>Ascochyta</taxon>
    </lineage>
</organism>
<dbReference type="EMBL" id="RZGK01000004">
    <property type="protein sequence ID" value="KAF9699606.1"/>
    <property type="molecule type" value="Genomic_DNA"/>
</dbReference>
<evidence type="ECO:0000313" key="7">
    <source>
        <dbReference type="Proteomes" id="UP000651452"/>
    </source>
</evidence>
<dbReference type="Pfam" id="PF00172">
    <property type="entry name" value="Zn_clus"/>
    <property type="match status" value="1"/>
</dbReference>
<feature type="domain" description="Zn(2)-C6 fungal-type" evidence="5">
    <location>
        <begin position="34"/>
        <end position="64"/>
    </location>
</feature>
<dbReference type="Proteomes" id="UP000651452">
    <property type="component" value="Unassembled WGS sequence"/>
</dbReference>
<keyword evidence="3" id="KW-0175">Coiled coil</keyword>
<dbReference type="InterPro" id="IPR001138">
    <property type="entry name" value="Zn2Cys6_DnaBD"/>
</dbReference>
<dbReference type="GO" id="GO:0000981">
    <property type="term" value="F:DNA-binding transcription factor activity, RNA polymerase II-specific"/>
    <property type="evidence" value="ECO:0007669"/>
    <property type="project" value="InterPro"/>
</dbReference>
<evidence type="ECO:0000313" key="6">
    <source>
        <dbReference type="EMBL" id="KAF9699606.1"/>
    </source>
</evidence>
<dbReference type="InterPro" id="IPR036864">
    <property type="entry name" value="Zn2-C6_fun-type_DNA-bd_sf"/>
</dbReference>
<feature type="region of interest" description="Disordered" evidence="4">
    <location>
        <begin position="1"/>
        <end position="30"/>
    </location>
</feature>
<evidence type="ECO:0000256" key="4">
    <source>
        <dbReference type="SAM" id="MobiDB-lite"/>
    </source>
</evidence>
<keyword evidence="7" id="KW-1185">Reference proteome</keyword>
<evidence type="ECO:0000259" key="5">
    <source>
        <dbReference type="PROSITE" id="PS50048"/>
    </source>
</evidence>
<dbReference type="GO" id="GO:0008270">
    <property type="term" value="F:zinc ion binding"/>
    <property type="evidence" value="ECO:0007669"/>
    <property type="project" value="InterPro"/>
</dbReference>
<dbReference type="SMART" id="SM00066">
    <property type="entry name" value="GAL4"/>
    <property type="match status" value="1"/>
</dbReference>
<evidence type="ECO:0000256" key="1">
    <source>
        <dbReference type="ARBA" id="ARBA00022723"/>
    </source>
</evidence>
<gene>
    <name evidence="6" type="ORF">EKO04_002134</name>
</gene>
<dbReference type="Pfam" id="PF04082">
    <property type="entry name" value="Fungal_trans"/>
    <property type="match status" value="1"/>
</dbReference>
<evidence type="ECO:0000256" key="2">
    <source>
        <dbReference type="ARBA" id="ARBA00023242"/>
    </source>
</evidence>
<reference evidence="6" key="1">
    <citation type="submission" date="2018-12" db="EMBL/GenBank/DDBJ databases">
        <authorList>
            <person name="Syme R.A."/>
            <person name="Farfan-Caceres L."/>
            <person name="Lichtenzveig J."/>
        </authorList>
    </citation>
    <scope>NUCLEOTIDE SEQUENCE</scope>
    <source>
        <strain evidence="6">Al4</strain>
    </source>
</reference>
<name>A0A8H7MGB4_9PLEO</name>
<dbReference type="InterPro" id="IPR007219">
    <property type="entry name" value="XnlR_reg_dom"/>
</dbReference>
<keyword evidence="1" id="KW-0479">Metal-binding</keyword>
<dbReference type="PROSITE" id="PS00463">
    <property type="entry name" value="ZN2_CY6_FUNGAL_1"/>
    <property type="match status" value="1"/>
</dbReference>
<reference evidence="6" key="2">
    <citation type="submission" date="2020-09" db="EMBL/GenBank/DDBJ databases">
        <title>Reference genome assembly for Australian Ascochyta lentis isolate Al4.</title>
        <authorList>
            <person name="Lee R.C."/>
            <person name="Farfan-Caceres L.M."/>
            <person name="Debler J.W."/>
            <person name="Williams A.H."/>
            <person name="Henares B.M."/>
        </authorList>
    </citation>
    <scope>NUCLEOTIDE SEQUENCE</scope>
    <source>
        <strain evidence="6">Al4</strain>
    </source>
</reference>
<feature type="coiled-coil region" evidence="3">
    <location>
        <begin position="74"/>
        <end position="101"/>
    </location>
</feature>
<proteinExistence type="predicted"/>
<dbReference type="AlphaFoldDB" id="A0A8H7MGB4"/>
<accession>A0A8H7MGB4</accession>
<dbReference type="GO" id="GO:0003677">
    <property type="term" value="F:DNA binding"/>
    <property type="evidence" value="ECO:0007669"/>
    <property type="project" value="InterPro"/>
</dbReference>
<dbReference type="PROSITE" id="PS50048">
    <property type="entry name" value="ZN2_CY6_FUNGAL_2"/>
    <property type="match status" value="1"/>
</dbReference>
<dbReference type="CDD" id="cd12148">
    <property type="entry name" value="fungal_TF_MHR"/>
    <property type="match status" value="1"/>
</dbReference>
<comment type="caution">
    <text evidence="6">The sequence shown here is derived from an EMBL/GenBank/DDBJ whole genome shotgun (WGS) entry which is preliminary data.</text>
</comment>
<dbReference type="SUPFAM" id="SSF57701">
    <property type="entry name" value="Zn2/Cys6 DNA-binding domain"/>
    <property type="match status" value="1"/>
</dbReference>
<keyword evidence="2" id="KW-0539">Nucleus</keyword>
<dbReference type="PANTHER" id="PTHR47256">
    <property type="entry name" value="ZN(II)2CYS6 TRANSCRIPTION FACTOR (EUROFUNG)-RELATED"/>
    <property type="match status" value="1"/>
</dbReference>
<evidence type="ECO:0000256" key="3">
    <source>
        <dbReference type="SAM" id="Coils"/>
    </source>
</evidence>
<protein>
    <recommendedName>
        <fullName evidence="5">Zn(2)-C6 fungal-type domain-containing protein</fullName>
    </recommendedName>
</protein>
<dbReference type="OrthoDB" id="3740069at2759"/>
<dbReference type="GO" id="GO:0006351">
    <property type="term" value="P:DNA-templated transcription"/>
    <property type="evidence" value="ECO:0007669"/>
    <property type="project" value="InterPro"/>
</dbReference>
<sequence length="598" mass="67388">MNPPTAPGLRQLLPASGSRHPQPPSPTRRHRTVACENCRLKKTRCNREQPVCGRCQSLNLDCEYAIGPSDTSRKAALQRRLGEVEAERDSLRDLLNLIQTQPDDEAAEIFRRLRMDRNPLVTLQTIKQARTLLPNPDPVSQFQGYPQIETLDAASARLSPLKLRARPWTTVAGDGVVSALISKFFIWDGSYMLPFIDRTCFVRDMKTGDVHSEFCSPFLVSAICTLQHYSDDVRKINTVTGQHLQGDFFLEARLHYQLENNRASLTTAQGLLIMFMASAFLSRDGAAPIYRSLGYDMIDRLRIEDKIASTTDEREKNAYSTAVWGAYCLENIIANLHNKRPERGIPDLPRLFHRRTATLGDVMENVDILGQPFTSSSYRPPFTPGVLNAACDLSIIQHGIINYNLDVQEQGIEDNLDTRREHIHRDVIALFLLRPLDPEVCLMGEMTSQILRITHCQRIISLVETHFRDQLAGDYTTFFLAGLFHVCLTLIPSLSSPVSADLFTRATTLLHRTVIDLPGMRQILRGVEAVVWGMRKNLPQGSKASFEDLKAPTDSVEVNREWGFPQLEYLQSEPGAPVRDLQGVQGSLGRLIQMWEDA</sequence>